<feature type="binding site" evidence="9">
    <location>
        <position position="226"/>
    </location>
    <ligand>
        <name>Ca(2+)</name>
        <dbReference type="ChEBI" id="CHEBI:29108"/>
        <label>1</label>
    </ligand>
</feature>
<evidence type="ECO:0000256" key="6">
    <source>
        <dbReference type="ARBA" id="ARBA00023004"/>
    </source>
</evidence>
<evidence type="ECO:0000256" key="4">
    <source>
        <dbReference type="ARBA" id="ARBA00022723"/>
    </source>
</evidence>
<feature type="binding site" evidence="9">
    <location>
        <position position="351"/>
    </location>
    <ligand>
        <name>Ca(2+)</name>
        <dbReference type="ChEBI" id="CHEBI:29108"/>
        <label>2</label>
    </ligand>
</feature>
<evidence type="ECO:0000256" key="11">
    <source>
        <dbReference type="PIRSR" id="PIRSR601621-4"/>
    </source>
</evidence>
<feature type="binding site" evidence="9">
    <location>
        <position position="353"/>
    </location>
    <ligand>
        <name>Ca(2+)</name>
        <dbReference type="ChEBI" id="CHEBI:29108"/>
        <label>2</label>
    </ligand>
</feature>
<dbReference type="PRINTS" id="PR00462">
    <property type="entry name" value="LIGNINASE"/>
</dbReference>
<keyword evidence="13" id="KW-0812">Transmembrane</keyword>
<dbReference type="InterPro" id="IPR019794">
    <property type="entry name" value="Peroxidases_AS"/>
</dbReference>
<keyword evidence="11" id="KW-1015">Disulfide bond</keyword>
<feature type="binding site" description="axial binding residue" evidence="9">
    <location>
        <position position="333"/>
    </location>
    <ligand>
        <name>heme b</name>
        <dbReference type="ChEBI" id="CHEBI:60344"/>
    </ligand>
    <ligandPart>
        <name>Fe</name>
        <dbReference type="ChEBI" id="CHEBI:18248"/>
    </ligandPart>
</feature>
<keyword evidence="6 9" id="KW-0408">Iron</keyword>
<keyword evidence="5 12" id="KW-0560">Oxidoreductase</keyword>
<comment type="caution">
    <text evidence="15">The sequence shown here is derived from an EMBL/GenBank/DDBJ whole genome shotgun (WGS) entry which is preliminary data.</text>
</comment>
<dbReference type="InterPro" id="IPR002016">
    <property type="entry name" value="Haem_peroxidase"/>
</dbReference>
<dbReference type="GO" id="GO:0042744">
    <property type="term" value="P:hydrogen peroxide catabolic process"/>
    <property type="evidence" value="ECO:0007669"/>
    <property type="project" value="TreeGrafter"/>
</dbReference>
<keyword evidence="7" id="KW-0325">Glycoprotein</keyword>
<feature type="disulfide bond" evidence="11">
    <location>
        <begin position="174"/>
        <end position="431"/>
    </location>
</feature>
<dbReference type="GO" id="GO:0004601">
    <property type="term" value="F:peroxidase activity"/>
    <property type="evidence" value="ECO:0007669"/>
    <property type="project" value="UniProtKB-KW"/>
</dbReference>
<feature type="transmembrane region" description="Helical" evidence="13">
    <location>
        <begin position="20"/>
        <end position="40"/>
    </location>
</feature>
<dbReference type="GO" id="GO:0020037">
    <property type="term" value="F:heme binding"/>
    <property type="evidence" value="ECO:0007669"/>
    <property type="project" value="UniProtKB-UniRule"/>
</dbReference>
<evidence type="ECO:0000256" key="12">
    <source>
        <dbReference type="RuleBase" id="RU363051"/>
    </source>
</evidence>
<keyword evidence="9 12" id="KW-0106">Calcium</keyword>
<evidence type="ECO:0000256" key="8">
    <source>
        <dbReference type="PIRSR" id="PIRSR601621-1"/>
    </source>
</evidence>
<feature type="active site" description="Proton acceptor" evidence="8">
    <location>
        <position position="208"/>
    </location>
</feature>
<comment type="cofactor">
    <cofactor evidence="9">
        <name>heme b</name>
        <dbReference type="ChEBI" id="CHEBI:60344"/>
    </cofactor>
    <text evidence="9">Binds 1 heme b (iron(II)-protoporphyrin IX) group per subunit.</text>
</comment>
<dbReference type="FunFam" id="1.10.520.10:FF:000021">
    <property type="entry name" value="Peroxidase"/>
    <property type="match status" value="1"/>
</dbReference>
<evidence type="ECO:0000259" key="14">
    <source>
        <dbReference type="PROSITE" id="PS50873"/>
    </source>
</evidence>
<dbReference type="PANTHER" id="PTHR31356:SF66">
    <property type="entry name" value="CATALASE-PEROXIDASE"/>
    <property type="match status" value="1"/>
</dbReference>
<feature type="disulfide bond" evidence="11">
    <location>
        <begin position="195"/>
        <end position="278"/>
    </location>
</feature>
<feature type="binding site" evidence="9">
    <location>
        <position position="209"/>
    </location>
    <ligand>
        <name>Ca(2+)</name>
        <dbReference type="ChEBI" id="CHEBI:29108"/>
        <label>1</label>
    </ligand>
</feature>
<proteinExistence type="inferred from homology"/>
<keyword evidence="3 9" id="KW-0349">Heme</keyword>
<evidence type="ECO:0000256" key="2">
    <source>
        <dbReference type="ARBA" id="ARBA00022559"/>
    </source>
</evidence>
<dbReference type="GO" id="GO:0046872">
    <property type="term" value="F:metal ion binding"/>
    <property type="evidence" value="ECO:0007669"/>
    <property type="project" value="UniProtKB-UniRule"/>
</dbReference>
<accession>A0A2U3E1S9</accession>
<dbReference type="GO" id="GO:0034599">
    <property type="term" value="P:cellular response to oxidative stress"/>
    <property type="evidence" value="ECO:0007669"/>
    <property type="project" value="InterPro"/>
</dbReference>
<evidence type="ECO:0000256" key="7">
    <source>
        <dbReference type="ARBA" id="ARBA00023180"/>
    </source>
</evidence>
<feature type="binding site" evidence="9">
    <location>
        <position position="222"/>
    </location>
    <ligand>
        <name>Ca(2+)</name>
        <dbReference type="ChEBI" id="CHEBI:29108"/>
        <label>1</label>
    </ligand>
</feature>
<evidence type="ECO:0000256" key="5">
    <source>
        <dbReference type="ARBA" id="ARBA00023002"/>
    </source>
</evidence>
<keyword evidence="2 12" id="KW-0575">Peroxidase</keyword>
<gene>
    <name evidence="15" type="ORF">PCL_02226</name>
</gene>
<organism evidence="15 16">
    <name type="scientific">Purpureocillium lilacinum</name>
    <name type="common">Paecilomyces lilacinus</name>
    <dbReference type="NCBI Taxonomy" id="33203"/>
    <lineage>
        <taxon>Eukaryota</taxon>
        <taxon>Fungi</taxon>
        <taxon>Dikarya</taxon>
        <taxon>Ascomycota</taxon>
        <taxon>Pezizomycotina</taxon>
        <taxon>Sordariomycetes</taxon>
        <taxon>Hypocreomycetidae</taxon>
        <taxon>Hypocreales</taxon>
        <taxon>Ophiocordycipitaceae</taxon>
        <taxon>Purpureocillium</taxon>
    </lineage>
</organism>
<sequence length="474" mass="51376">MEQLVLNLPSLDVGTKSFHVWQTMAWIPVLGPAIGLCVFGDGRFRTPVRRRLATALTERRSPAMQRQGPSGTVIGDTQSTMRLVNYFFAASLAMAGLASAFPGMDKTLAELQKRQSDLSNSLIGDLETLADKDLTPTGRAVRDILTGKAEGFDLSSQAKKVPSKTSTECAKDKCCIWKYIADEMRDAMVGTAGRCNNFARAAVRLGFHDAGTWAKGNGAKGGADGSIILAGECESRKSNSGLHEICDLVRTWHGKYKDYGVGMADLVQLSAIVGTVACPLGPRVRFFVGRKDSSDPAPEGLLPSPKADADKLIELFANKTISAAGLVALLGSHTVSQQRFFQTDRALDPQDSTPGVWDNLYFKETLSSKAPPRLVKFPSDVNLANDARTRPMFEAYGNSLKGQITWSQAYAREYVRLSLLGVYNINALTECTRVLPNFMGSFDNVDKAKMDEFAAGELDSARVALMNGDVIPDL</sequence>
<dbReference type="Gene3D" id="1.10.520.10">
    <property type="match status" value="1"/>
</dbReference>
<evidence type="ECO:0000256" key="3">
    <source>
        <dbReference type="ARBA" id="ARBA00022617"/>
    </source>
</evidence>
<dbReference type="InterPro" id="IPR010255">
    <property type="entry name" value="Haem_peroxidase_sf"/>
</dbReference>
<dbReference type="Gene3D" id="1.10.420.10">
    <property type="entry name" value="Peroxidase, domain 2"/>
    <property type="match status" value="1"/>
</dbReference>
<dbReference type="PRINTS" id="PR00458">
    <property type="entry name" value="PEROXIDASE"/>
</dbReference>
<keyword evidence="13" id="KW-1133">Transmembrane helix</keyword>
<evidence type="ECO:0000256" key="10">
    <source>
        <dbReference type="PIRSR" id="PIRSR601621-3"/>
    </source>
</evidence>
<name>A0A2U3E1S9_PURLI</name>
<feature type="binding site" evidence="9">
    <location>
        <position position="334"/>
    </location>
    <ligand>
        <name>Ca(2+)</name>
        <dbReference type="ChEBI" id="CHEBI:29108"/>
        <label>2</label>
    </ligand>
</feature>
<feature type="transmembrane region" description="Helical" evidence="13">
    <location>
        <begin position="83"/>
        <end position="104"/>
    </location>
</feature>
<protein>
    <recommendedName>
        <fullName evidence="12">Peroxidase</fullName>
        <ecNumber evidence="12">1.11.1.-</ecNumber>
    </recommendedName>
</protein>
<evidence type="ECO:0000313" key="15">
    <source>
        <dbReference type="EMBL" id="PWI68457.1"/>
    </source>
</evidence>
<evidence type="ECO:0000256" key="1">
    <source>
        <dbReference type="ARBA" id="ARBA00006089"/>
    </source>
</evidence>
<evidence type="ECO:0000313" key="16">
    <source>
        <dbReference type="Proteomes" id="UP000245956"/>
    </source>
</evidence>
<dbReference type="SUPFAM" id="SSF48113">
    <property type="entry name" value="Heme-dependent peroxidases"/>
    <property type="match status" value="1"/>
</dbReference>
<dbReference type="Pfam" id="PF00141">
    <property type="entry name" value="peroxidase"/>
    <property type="match status" value="1"/>
</dbReference>
<dbReference type="PANTHER" id="PTHR31356">
    <property type="entry name" value="THYLAKOID LUMENAL 29 KDA PROTEIN, CHLOROPLASTIC-RELATED"/>
    <property type="match status" value="1"/>
</dbReference>
<feature type="binding site" evidence="9">
    <location>
        <position position="358"/>
    </location>
    <ligand>
        <name>Ca(2+)</name>
        <dbReference type="ChEBI" id="CHEBI:29108"/>
        <label>2</label>
    </ligand>
</feature>
<reference evidence="15 16" key="1">
    <citation type="journal article" date="2016" name="Front. Microbiol.">
        <title>Genome and transcriptome sequences reveal the specific parasitism of the nematophagous Purpureocillium lilacinum 36-1.</title>
        <authorList>
            <person name="Xie J."/>
            <person name="Li S."/>
            <person name="Mo C."/>
            <person name="Xiao X."/>
            <person name="Peng D."/>
            <person name="Wang G."/>
            <person name="Xiao Y."/>
        </authorList>
    </citation>
    <scope>NUCLEOTIDE SEQUENCE [LARGE SCALE GENOMIC DNA]</scope>
    <source>
        <strain evidence="15 16">36-1</strain>
    </source>
</reference>
<dbReference type="EMBL" id="LCWV01000015">
    <property type="protein sequence ID" value="PWI68457.1"/>
    <property type="molecule type" value="Genomic_DNA"/>
</dbReference>
<dbReference type="PROSITE" id="PS00436">
    <property type="entry name" value="PEROXIDASE_2"/>
    <property type="match status" value="1"/>
</dbReference>
<dbReference type="GO" id="GO:0000302">
    <property type="term" value="P:response to reactive oxygen species"/>
    <property type="evidence" value="ECO:0007669"/>
    <property type="project" value="TreeGrafter"/>
</dbReference>
<keyword evidence="13" id="KW-0472">Membrane</keyword>
<dbReference type="Proteomes" id="UP000245956">
    <property type="component" value="Unassembled WGS sequence"/>
</dbReference>
<evidence type="ECO:0000256" key="9">
    <source>
        <dbReference type="PIRSR" id="PIRSR601621-2"/>
    </source>
</evidence>
<comment type="cofactor">
    <cofactor evidence="9 12">
        <name>Ca(2+)</name>
        <dbReference type="ChEBI" id="CHEBI:29108"/>
    </cofactor>
    <text evidence="9 12">Binds 2 calcium ions per subunit.</text>
</comment>
<feature type="domain" description="Plant heme peroxidase family profile" evidence="14">
    <location>
        <begin position="261"/>
        <end position="394"/>
    </location>
</feature>
<dbReference type="AlphaFoldDB" id="A0A2U3E1S9"/>
<keyword evidence="4 9" id="KW-0479">Metal-binding</keyword>
<feature type="binding site" evidence="9">
    <location>
        <position position="224"/>
    </location>
    <ligand>
        <name>Ca(2+)</name>
        <dbReference type="ChEBI" id="CHEBI:29108"/>
        <label>1</label>
    </ligand>
</feature>
<dbReference type="PROSITE" id="PS50873">
    <property type="entry name" value="PEROXIDASE_4"/>
    <property type="match status" value="1"/>
</dbReference>
<dbReference type="EC" id="1.11.1.-" evidence="12"/>
<dbReference type="InterPro" id="IPR044831">
    <property type="entry name" value="Ccp1-like"/>
</dbReference>
<comment type="similarity">
    <text evidence="1 12">Belongs to the peroxidase family. Ligninase subfamily.</text>
</comment>
<evidence type="ECO:0000256" key="13">
    <source>
        <dbReference type="SAM" id="Phobius"/>
    </source>
</evidence>
<feature type="site" description="Transition state stabilizer" evidence="10">
    <location>
        <position position="204"/>
    </location>
</feature>
<dbReference type="InterPro" id="IPR001621">
    <property type="entry name" value="Ligninase"/>
</dbReference>